<sequence>MFKSLFRVKPVEPAGHVDAGEPFEGSLEGEATLKRTLTGTQLILLGIGAVIGAGIFVLTGQAAAQHAGPAIMLSFVLAGIACAFAGLCYAEFAAMLPVSGSAYSYSYATLGEAVAWFIGWCLVLEYLFAASTVAVGWSGYLNAFLSNWDLALPTALASAPYTIENGALVHTGGLVNLPAVLIIAAVTTIGYFGITQSAFVNSFVVAIKVTVIVLFIALGAKYVDPANWHPFIPANEGPGKFGFEGVIRASAIVFFAYIGFDAVSTAAGEAKNPQRDMPIGILGSLIICTILYIVVCAVLTGMMPFRLLDTPEPVSTALNNYPSLGWLQTLVEIAAIAGLSSVILVMLMAQPRIFYTMSKDGLMPKLFGKVHPKYHTPYVGTLIVGVIAAGLAGLLPLSLLGEMVSMGTLLAFATVSAGVLILRYTRPELPRPFRVPAAILVCPLGVVTCLYLFWQPFKEHWHLLLGWIAIGLLIYAVYGYRHSKLRNA</sequence>
<keyword evidence="4 6" id="KW-1133">Transmembrane helix</keyword>
<evidence type="ECO:0000256" key="1">
    <source>
        <dbReference type="ARBA" id="ARBA00004141"/>
    </source>
</evidence>
<feature type="transmembrane region" description="Helical" evidence="6">
    <location>
        <begin position="70"/>
        <end position="92"/>
    </location>
</feature>
<comment type="subcellular location">
    <subcellularLocation>
        <location evidence="1">Membrane</location>
        <topology evidence="1">Multi-pass membrane protein</topology>
    </subcellularLocation>
</comment>
<dbReference type="PATRIC" id="fig|344882.3.peg.2083"/>
<keyword evidence="3 6" id="KW-0812">Transmembrane</keyword>
<feature type="transmembrane region" description="Helical" evidence="6">
    <location>
        <begin position="199"/>
        <end position="220"/>
    </location>
</feature>
<protein>
    <submittedName>
        <fullName evidence="7">Amino acid permease</fullName>
    </submittedName>
</protein>
<dbReference type="GO" id="GO:0016020">
    <property type="term" value="C:membrane"/>
    <property type="evidence" value="ECO:0007669"/>
    <property type="project" value="UniProtKB-SubCell"/>
</dbReference>
<organism evidence="7 8">
    <name type="scientific">Pseudoxanthomonas dokdonensis</name>
    <dbReference type="NCBI Taxonomy" id="344882"/>
    <lineage>
        <taxon>Bacteria</taxon>
        <taxon>Pseudomonadati</taxon>
        <taxon>Pseudomonadota</taxon>
        <taxon>Gammaproteobacteria</taxon>
        <taxon>Lysobacterales</taxon>
        <taxon>Lysobacteraceae</taxon>
        <taxon>Pseudoxanthomonas</taxon>
    </lineage>
</organism>
<comment type="caution">
    <text evidence="7">The sequence shown here is derived from an EMBL/GenBank/DDBJ whole genome shotgun (WGS) entry which is preliminary data.</text>
</comment>
<feature type="transmembrane region" description="Helical" evidence="6">
    <location>
        <begin position="279"/>
        <end position="305"/>
    </location>
</feature>
<dbReference type="Pfam" id="PF13520">
    <property type="entry name" value="AA_permease_2"/>
    <property type="match status" value="1"/>
</dbReference>
<feature type="transmembrane region" description="Helical" evidence="6">
    <location>
        <begin position="42"/>
        <end position="64"/>
    </location>
</feature>
<evidence type="ECO:0000256" key="4">
    <source>
        <dbReference type="ARBA" id="ARBA00022989"/>
    </source>
</evidence>
<keyword evidence="5 6" id="KW-0472">Membrane</keyword>
<evidence type="ECO:0000256" key="3">
    <source>
        <dbReference type="ARBA" id="ARBA00022692"/>
    </source>
</evidence>
<evidence type="ECO:0000256" key="2">
    <source>
        <dbReference type="ARBA" id="ARBA00022448"/>
    </source>
</evidence>
<feature type="transmembrane region" description="Helical" evidence="6">
    <location>
        <begin position="378"/>
        <end position="397"/>
    </location>
</feature>
<feature type="transmembrane region" description="Helical" evidence="6">
    <location>
        <begin position="246"/>
        <end position="267"/>
    </location>
</feature>
<dbReference type="GO" id="GO:0015171">
    <property type="term" value="F:amino acid transmembrane transporter activity"/>
    <property type="evidence" value="ECO:0007669"/>
    <property type="project" value="TreeGrafter"/>
</dbReference>
<dbReference type="InterPro" id="IPR002293">
    <property type="entry name" value="AA/rel_permease1"/>
</dbReference>
<name>A0A0R0CXZ0_9GAMM</name>
<dbReference type="OrthoDB" id="9804700at2"/>
<keyword evidence="8" id="KW-1185">Reference proteome</keyword>
<evidence type="ECO:0000256" key="6">
    <source>
        <dbReference type="SAM" id="Phobius"/>
    </source>
</evidence>
<dbReference type="STRING" id="344882.ABB29_03760"/>
<dbReference type="PIRSF" id="PIRSF006060">
    <property type="entry name" value="AA_transporter"/>
    <property type="match status" value="1"/>
</dbReference>
<feature type="transmembrane region" description="Helical" evidence="6">
    <location>
        <begin position="113"/>
        <end position="140"/>
    </location>
</feature>
<dbReference type="RefSeq" id="WP_057657280.1">
    <property type="nucleotide sequence ID" value="NZ_LDJL01000004.1"/>
</dbReference>
<accession>A0A0R0CXZ0</accession>
<dbReference type="PANTHER" id="PTHR43243">
    <property type="entry name" value="INNER MEMBRANE TRANSPORTER YGJI-RELATED"/>
    <property type="match status" value="1"/>
</dbReference>
<dbReference type="AlphaFoldDB" id="A0A0R0CXZ0"/>
<dbReference type="Proteomes" id="UP000052052">
    <property type="component" value="Unassembled WGS sequence"/>
</dbReference>
<reference evidence="7 8" key="1">
    <citation type="submission" date="2015-05" db="EMBL/GenBank/DDBJ databases">
        <title>Genome sequencing and analysis of members of genus Stenotrophomonas.</title>
        <authorList>
            <person name="Patil P.P."/>
            <person name="Midha S."/>
            <person name="Patil P.B."/>
        </authorList>
    </citation>
    <scope>NUCLEOTIDE SEQUENCE [LARGE SCALE GENOMIC DNA]</scope>
    <source>
        <strain evidence="7 8">DSM 21858</strain>
    </source>
</reference>
<feature type="transmembrane region" description="Helical" evidence="6">
    <location>
        <begin position="325"/>
        <end position="349"/>
    </location>
</feature>
<feature type="transmembrane region" description="Helical" evidence="6">
    <location>
        <begin position="174"/>
        <end position="192"/>
    </location>
</feature>
<dbReference type="PANTHER" id="PTHR43243:SF4">
    <property type="entry name" value="CATIONIC AMINO ACID TRANSPORTER 4"/>
    <property type="match status" value="1"/>
</dbReference>
<feature type="transmembrane region" description="Helical" evidence="6">
    <location>
        <begin position="460"/>
        <end position="480"/>
    </location>
</feature>
<evidence type="ECO:0000313" key="7">
    <source>
        <dbReference type="EMBL" id="KRG70958.1"/>
    </source>
</evidence>
<evidence type="ECO:0000256" key="5">
    <source>
        <dbReference type="ARBA" id="ARBA00023136"/>
    </source>
</evidence>
<feature type="transmembrane region" description="Helical" evidence="6">
    <location>
        <begin position="403"/>
        <end position="423"/>
    </location>
</feature>
<keyword evidence="2" id="KW-0813">Transport</keyword>
<dbReference type="Gene3D" id="1.20.1740.10">
    <property type="entry name" value="Amino acid/polyamine transporter I"/>
    <property type="match status" value="1"/>
</dbReference>
<evidence type="ECO:0000313" key="8">
    <source>
        <dbReference type="Proteomes" id="UP000052052"/>
    </source>
</evidence>
<dbReference type="EMBL" id="LDJL01000004">
    <property type="protein sequence ID" value="KRG70958.1"/>
    <property type="molecule type" value="Genomic_DNA"/>
</dbReference>
<gene>
    <name evidence="7" type="ORF">ABB29_03760</name>
</gene>
<feature type="transmembrane region" description="Helical" evidence="6">
    <location>
        <begin position="435"/>
        <end position="454"/>
    </location>
</feature>
<proteinExistence type="predicted"/>